<name>A0AA96HD32_9CAUD</name>
<accession>A0AA96HD32</accession>
<dbReference type="InterPro" id="IPR055593">
    <property type="entry name" value="DUF7169"/>
</dbReference>
<sequence length="101" mass="10936">MNADLIRELLAATLAVSRALDAAEAVQWEKSPIPSPREDTSSRSSGGYSNPTADITLDPRRLAVRESVKLAEEVAATAARELTSRARSVLDAVDRWQGETE</sequence>
<reference evidence="3" key="1">
    <citation type="submission" date="2024-05" db="EMBL/GenBank/DDBJ databases">
        <authorList>
            <person name="Garin V.P."/>
            <person name="Arshad I."/>
            <person name="Mak A."/>
            <person name="Orr M.A."/>
            <person name="Cho C."/>
            <person name="Kyla G.P."/>
            <person name="Liu J."/>
            <person name="Peri J.N."/>
            <person name="Esherick S.A."/>
            <person name="Shera S."/>
            <person name="Suani E."/>
            <person name="Faulkner C."/>
            <person name="Bonthala P."/>
            <person name="Wong M.A."/>
            <person name="Yao J."/>
            <person name="Santaolaya C."/>
            <person name="Santos E.A."/>
            <person name="Qin K."/>
            <person name="Yang E."/>
            <person name="Shao S.B."/>
            <person name="Moore J.P."/>
            <person name="Mathkour Y.H."/>
            <person name="Gallagher H.R."/>
            <person name="White L.T."/>
            <person name="Givan S.V."/>
            <person name="Chan R.W."/>
            <person name="Infante A."/>
            <person name="Anand S."/>
            <person name="Almeida T.I."/>
            <person name="De G.A."/>
            <person name="Trinh U.L."/>
            <person name="Bhatt K."/>
            <person name="Sanoyca A.J."/>
            <person name="Chong T."/>
            <person name="Liu R."/>
            <person name="Liang E."/>
            <person name="Castellanos S."/>
            <person name="Chang A.P."/>
            <person name="Stephenson J.C."/>
            <person name="Zorawik M."/>
            <person name="Garza D.R."/>
            <person name="Reddi K."/>
            <person name="Bouklas T."/>
            <person name="Freise A.C."/>
            <person name="Klyczek K."/>
            <person name="Ko C."/>
            <person name="Russell D.A."/>
            <person name="Jacobs-Sera D."/>
            <person name="Hatfull G.F."/>
        </authorList>
    </citation>
    <scope>NUCLEOTIDE SEQUENCE [LARGE SCALE GENOMIC DNA]</scope>
</reference>
<feature type="region of interest" description="Disordered" evidence="1">
    <location>
        <begin position="26"/>
        <end position="57"/>
    </location>
</feature>
<keyword evidence="3" id="KW-1185">Reference proteome</keyword>
<gene>
    <name evidence="2" type="primary">43</name>
    <name evidence="2" type="ORF">SEA_CALLINALLBARBZ_43</name>
</gene>
<organism evidence="2 3">
    <name type="scientific">Arthrobacter phage CallinAllBarbz</name>
    <dbReference type="NCBI Taxonomy" id="3077790"/>
    <lineage>
        <taxon>Viruses</taxon>
        <taxon>Duplodnaviria</taxon>
        <taxon>Heunggongvirae</taxon>
        <taxon>Uroviricota</taxon>
        <taxon>Caudoviricetes</taxon>
        <taxon>Casidaviridae</taxon>
        <taxon>Baileybluvirus</taxon>
        <taxon>Baileybluvirus callinallbarbz</taxon>
    </lineage>
</organism>
<protein>
    <submittedName>
        <fullName evidence="2">Uncharacterized protein</fullName>
    </submittedName>
</protein>
<evidence type="ECO:0000313" key="3">
    <source>
        <dbReference type="Proteomes" id="UP001303520"/>
    </source>
</evidence>
<evidence type="ECO:0000256" key="1">
    <source>
        <dbReference type="SAM" id="MobiDB-lite"/>
    </source>
</evidence>
<dbReference type="Proteomes" id="UP001303520">
    <property type="component" value="Segment"/>
</dbReference>
<proteinExistence type="predicted"/>
<dbReference type="Pfam" id="PF23773">
    <property type="entry name" value="DUF7169"/>
    <property type="match status" value="1"/>
</dbReference>
<dbReference type="EMBL" id="OR553891">
    <property type="protein sequence ID" value="WNN93693.1"/>
    <property type="molecule type" value="Genomic_DNA"/>
</dbReference>
<evidence type="ECO:0000313" key="2">
    <source>
        <dbReference type="EMBL" id="WNN93693.1"/>
    </source>
</evidence>
<feature type="compositionally biased region" description="Polar residues" evidence="1">
    <location>
        <begin position="42"/>
        <end position="53"/>
    </location>
</feature>